<dbReference type="EMBL" id="JBANQN010000003">
    <property type="protein sequence ID" value="KAK6795439.1"/>
    <property type="molecule type" value="Genomic_DNA"/>
</dbReference>
<evidence type="ECO:0000313" key="2">
    <source>
        <dbReference type="Proteomes" id="UP001371456"/>
    </source>
</evidence>
<sequence>MALYFGEVTYRSEK</sequence>
<evidence type="ECO:0000313" key="1">
    <source>
        <dbReference type="EMBL" id="KAK6795439.1"/>
    </source>
</evidence>
<gene>
    <name evidence="1" type="ORF">RDI58_008892</name>
</gene>
<name>A0AAN8TZ57_SOLBU</name>
<comment type="caution">
    <text evidence="1">The sequence shown here is derived from an EMBL/GenBank/DDBJ whole genome shotgun (WGS) entry which is preliminary data.</text>
</comment>
<proteinExistence type="predicted"/>
<protein>
    <submittedName>
        <fullName evidence="1">Uncharacterized protein</fullName>
    </submittedName>
</protein>
<accession>A0AAN8TZ57</accession>
<keyword evidence="2" id="KW-1185">Reference proteome</keyword>
<organism evidence="1 2">
    <name type="scientific">Solanum bulbocastanum</name>
    <name type="common">Wild potato</name>
    <dbReference type="NCBI Taxonomy" id="147425"/>
    <lineage>
        <taxon>Eukaryota</taxon>
        <taxon>Viridiplantae</taxon>
        <taxon>Streptophyta</taxon>
        <taxon>Embryophyta</taxon>
        <taxon>Tracheophyta</taxon>
        <taxon>Spermatophyta</taxon>
        <taxon>Magnoliopsida</taxon>
        <taxon>eudicotyledons</taxon>
        <taxon>Gunneridae</taxon>
        <taxon>Pentapetalae</taxon>
        <taxon>asterids</taxon>
        <taxon>lamiids</taxon>
        <taxon>Solanales</taxon>
        <taxon>Solanaceae</taxon>
        <taxon>Solanoideae</taxon>
        <taxon>Solaneae</taxon>
        <taxon>Solanum</taxon>
    </lineage>
</organism>
<reference evidence="1 2" key="1">
    <citation type="submission" date="2024-02" db="EMBL/GenBank/DDBJ databases">
        <title>de novo genome assembly of Solanum bulbocastanum strain 11H21.</title>
        <authorList>
            <person name="Hosaka A.J."/>
        </authorList>
    </citation>
    <scope>NUCLEOTIDE SEQUENCE [LARGE SCALE GENOMIC DNA]</scope>
    <source>
        <tissue evidence="1">Young leaves</tissue>
    </source>
</reference>
<dbReference type="Proteomes" id="UP001371456">
    <property type="component" value="Unassembled WGS sequence"/>
</dbReference>